<organism evidence="1 2">
    <name type="scientific">Clonostachys rosea f. rosea IK726</name>
    <dbReference type="NCBI Taxonomy" id="1349383"/>
    <lineage>
        <taxon>Eukaryota</taxon>
        <taxon>Fungi</taxon>
        <taxon>Dikarya</taxon>
        <taxon>Ascomycota</taxon>
        <taxon>Pezizomycotina</taxon>
        <taxon>Sordariomycetes</taxon>
        <taxon>Hypocreomycetidae</taxon>
        <taxon>Hypocreales</taxon>
        <taxon>Bionectriaceae</taxon>
        <taxon>Clonostachys</taxon>
    </lineage>
</organism>
<keyword evidence="2" id="KW-1185">Reference proteome</keyword>
<dbReference type="Proteomes" id="UP000836387">
    <property type="component" value="Unassembled WGS sequence"/>
</dbReference>
<reference evidence="1" key="2">
    <citation type="submission" date="2021-10" db="EMBL/GenBank/DDBJ databases">
        <authorList>
            <person name="Piombo E."/>
        </authorList>
    </citation>
    <scope>NUCLEOTIDE SEQUENCE</scope>
</reference>
<accession>A0ACA9UCE4</accession>
<evidence type="ECO:0000313" key="2">
    <source>
        <dbReference type="Proteomes" id="UP000836387"/>
    </source>
</evidence>
<gene>
    <name evidence="1" type="ORF">CRV2_00021941</name>
</gene>
<dbReference type="EMBL" id="CADEHS020000171">
    <property type="protein sequence ID" value="CAG9950462.1"/>
    <property type="molecule type" value="Genomic_DNA"/>
</dbReference>
<proteinExistence type="predicted"/>
<evidence type="ECO:0000313" key="1">
    <source>
        <dbReference type="EMBL" id="CAG9950462.1"/>
    </source>
</evidence>
<protein>
    <submittedName>
        <fullName evidence="1">Uncharacterized protein</fullName>
    </submittedName>
</protein>
<sequence length="271" mass="29702">MHPRSFLTVLSTLGFLTAGIDARRTPKTLLLSSTTSTSSPSTTKPSFDPIYTPTNLQQLTFGQSLDITWGYDAAWAGKIDIKLIGGADSNTLVLWEPLFVTGIENSLGKYTWTLDQDWIGSYALYGITITFEDGTTVQYSMPFKVSGGGSTTPTNPTNPPTFNPIYTPTNLQQLTYGQVIDITWGYDSFYAGQLEITLIGGSEQNLQFPLGVIATVDNSLGKYSWTINNNFVGAKNIYGLSVISRAPTTSSTLALPHLRWSSIRDRRHLGY</sequence>
<reference evidence="1" key="1">
    <citation type="submission" date="2020-04" db="EMBL/GenBank/DDBJ databases">
        <authorList>
            <person name="Broberg M."/>
        </authorList>
    </citation>
    <scope>NUCLEOTIDE SEQUENCE</scope>
</reference>
<name>A0ACA9UCE4_BIOOC</name>
<comment type="caution">
    <text evidence="1">The sequence shown here is derived from an EMBL/GenBank/DDBJ whole genome shotgun (WGS) entry which is preliminary data.</text>
</comment>